<dbReference type="SUPFAM" id="SSF50182">
    <property type="entry name" value="Sm-like ribonucleoproteins"/>
    <property type="match status" value="1"/>
</dbReference>
<evidence type="ECO:0000313" key="5">
    <source>
        <dbReference type="EMBL" id="KAA8573236.1"/>
    </source>
</evidence>
<dbReference type="Gene3D" id="1.25.40.10">
    <property type="entry name" value="Tetratricopeptide repeat domain"/>
    <property type="match status" value="2"/>
</dbReference>
<dbReference type="SMART" id="SM00651">
    <property type="entry name" value="Sm"/>
    <property type="match status" value="1"/>
</dbReference>
<dbReference type="InterPro" id="IPR034101">
    <property type="entry name" value="Lsm4"/>
</dbReference>
<dbReference type="PROSITE" id="PS52002">
    <property type="entry name" value="SM"/>
    <property type="match status" value="1"/>
</dbReference>
<dbReference type="VEuPathDB" id="FungiDB:MFRU_025g00500"/>
<comment type="caution">
    <text evidence="5">The sequence shown here is derived from an EMBL/GenBank/DDBJ whole genome shotgun (WGS) entry which is preliminary data.</text>
</comment>
<dbReference type="FunFam" id="2.30.30.100:FF:000024">
    <property type="entry name" value="U6 snRNA-associated Sm-like protein LSm4"/>
    <property type="match status" value="1"/>
</dbReference>
<dbReference type="GO" id="GO:0003723">
    <property type="term" value="F:RNA binding"/>
    <property type="evidence" value="ECO:0007669"/>
    <property type="project" value="InterPro"/>
</dbReference>
<accession>A0A5M9JZC7</accession>
<dbReference type="InterPro" id="IPR010920">
    <property type="entry name" value="LSM_dom_sf"/>
</dbReference>
<dbReference type="Gene3D" id="2.30.30.100">
    <property type="match status" value="1"/>
</dbReference>
<keyword evidence="1" id="KW-0508">mRNA splicing</keyword>
<keyword evidence="2" id="KW-0677">Repeat</keyword>
<dbReference type="InterPro" id="IPR047575">
    <property type="entry name" value="Sm"/>
</dbReference>
<organism evidence="5 6">
    <name type="scientific">Monilinia fructicola</name>
    <name type="common">Brown rot fungus</name>
    <name type="synonym">Ciboria fructicola</name>
    <dbReference type="NCBI Taxonomy" id="38448"/>
    <lineage>
        <taxon>Eukaryota</taxon>
        <taxon>Fungi</taxon>
        <taxon>Dikarya</taxon>
        <taxon>Ascomycota</taxon>
        <taxon>Pezizomycotina</taxon>
        <taxon>Leotiomycetes</taxon>
        <taxon>Helotiales</taxon>
        <taxon>Sclerotiniaceae</taxon>
        <taxon>Monilinia</taxon>
    </lineage>
</organism>
<evidence type="ECO:0000259" key="4">
    <source>
        <dbReference type="PROSITE" id="PS52002"/>
    </source>
</evidence>
<feature type="compositionally biased region" description="Basic and acidic residues" evidence="3">
    <location>
        <begin position="97"/>
        <end position="107"/>
    </location>
</feature>
<feature type="region of interest" description="Disordered" evidence="3">
    <location>
        <begin position="82"/>
        <end position="119"/>
    </location>
</feature>
<dbReference type="GO" id="GO:0000956">
    <property type="term" value="P:nuclear-transcribed mRNA catabolic process"/>
    <property type="evidence" value="ECO:0007669"/>
    <property type="project" value="InterPro"/>
</dbReference>
<dbReference type="AlphaFoldDB" id="A0A5M9JZC7"/>
<dbReference type="InterPro" id="IPR011990">
    <property type="entry name" value="TPR-like_helical_dom_sf"/>
</dbReference>
<feature type="domain" description="Sm" evidence="4">
    <location>
        <begin position="3"/>
        <end position="76"/>
    </location>
</feature>
<dbReference type="EMBL" id="VICG01000004">
    <property type="protein sequence ID" value="KAA8573236.1"/>
    <property type="molecule type" value="Genomic_DNA"/>
</dbReference>
<dbReference type="Proteomes" id="UP000322873">
    <property type="component" value="Unassembled WGS sequence"/>
</dbReference>
<dbReference type="InterPro" id="IPR057027">
    <property type="entry name" value="TPR_mt"/>
</dbReference>
<reference evidence="5 6" key="1">
    <citation type="submission" date="2019-06" db="EMBL/GenBank/DDBJ databases">
        <title>Genome Sequence of the Brown Rot Fungal Pathogen Monilinia fructicola.</title>
        <authorList>
            <person name="De Miccolis Angelini R.M."/>
            <person name="Landi L."/>
            <person name="Abate D."/>
            <person name="Pollastro S."/>
            <person name="Romanazzi G."/>
            <person name="Faretra F."/>
        </authorList>
    </citation>
    <scope>NUCLEOTIDE SEQUENCE [LARGE SCALE GENOMIC DNA]</scope>
    <source>
        <strain evidence="5 6">Mfrc123</strain>
    </source>
</reference>
<dbReference type="CDD" id="cd01723">
    <property type="entry name" value="LSm4"/>
    <property type="match status" value="1"/>
</dbReference>
<name>A0A5M9JZC7_MONFR</name>
<evidence type="ECO:0000256" key="1">
    <source>
        <dbReference type="ARBA" id="ARBA00022728"/>
    </source>
</evidence>
<sequence>MVLPLGLLTAAQGHPMLVELKDGETLNGHLVSCDTWMNLTLKEVVQTSPEGDKFTRLPEVYVKGNNIKYLRMPDEIIDLVKDQQQGQQSGYRGRGGNRGDRGGDRGRGGRGGRGRGRGGRVHKAYTYMAHWILKPSHSQREILAHDNKKTSIPPVLQLHYKIHERLSQLKTEEGAYTQVAEVVEYLVKVRQERPALVHYDALIAANADAENGSAEVVRTLLEEMKGLGIGADSGLYHTVLQVLAIHPDYLLRTQILEEMKERWYGLSPAGWHNLVIGLLRDRQYEMAMDKFEQMQADQIEIKPWLYDILFFRLCELDELDEALRLLKSRYHKPPLAMHMYYHLLDSFASSFHYEGTSYIWRLLVETSEMNPADGTCTAVLNCAARHADPNLATSAIGLLSKRSTVLGVHHYEALLEAYVGVQDIKTSFRILNIMTKAGLTPDANSTRPIYLYLTTSSFHALDGWKTLKSLKEDGYTIPIAAVNVVLEAVIFTNNLSHSPDYAINYYKELHTICDAGPNIETFNTLLRGLAHNKRGSKPKAMFLASEIQALNLKPDELTYDRLILICLQPENADFDDCFRYLEEMMLVGKDKVDATGRRGWWMRPGTAVALVKRCVECGDERTWQLMEDMRERGMVNEYTRLKVWTDLYWPKGGGRASLQDGKGEIIEMRSNEDKSTFGTAALGVS</sequence>
<dbReference type="VEuPathDB" id="FungiDB:MFRU_025g00490"/>
<keyword evidence="6" id="KW-1185">Reference proteome</keyword>
<feature type="compositionally biased region" description="Basic residues" evidence="3">
    <location>
        <begin position="108"/>
        <end position="119"/>
    </location>
</feature>
<keyword evidence="1" id="KW-0507">mRNA processing</keyword>
<keyword evidence="1" id="KW-0747">Spliceosome</keyword>
<evidence type="ECO:0000256" key="2">
    <source>
        <dbReference type="ARBA" id="ARBA00022737"/>
    </source>
</evidence>
<evidence type="ECO:0000313" key="6">
    <source>
        <dbReference type="Proteomes" id="UP000322873"/>
    </source>
</evidence>
<protein>
    <recommendedName>
        <fullName evidence="4">Sm domain-containing protein</fullName>
    </recommendedName>
</protein>
<gene>
    <name evidence="5" type="ORF">EYC84_003732</name>
</gene>
<dbReference type="GO" id="GO:0000398">
    <property type="term" value="P:mRNA splicing, via spliceosome"/>
    <property type="evidence" value="ECO:0007669"/>
    <property type="project" value="InterPro"/>
</dbReference>
<dbReference type="PANTHER" id="PTHR47930:SF2">
    <property type="entry name" value="PENTATRICOPEPTIDE REPEAT PROTEIN (AFU_ORTHOLOGUE AFUA_8G04250)"/>
    <property type="match status" value="1"/>
</dbReference>
<dbReference type="PANTHER" id="PTHR47930">
    <property type="entry name" value="YALI0C12947P"/>
    <property type="match status" value="1"/>
</dbReference>
<dbReference type="Pfam" id="PF23276">
    <property type="entry name" value="TPR_24"/>
    <property type="match status" value="1"/>
</dbReference>
<dbReference type="Pfam" id="PF01423">
    <property type="entry name" value="LSM"/>
    <property type="match status" value="1"/>
</dbReference>
<dbReference type="InterPro" id="IPR001163">
    <property type="entry name" value="Sm_dom_euk/arc"/>
</dbReference>
<evidence type="ECO:0000256" key="3">
    <source>
        <dbReference type="SAM" id="MobiDB-lite"/>
    </source>
</evidence>
<proteinExistence type="predicted"/>
<dbReference type="GO" id="GO:0005681">
    <property type="term" value="C:spliceosomal complex"/>
    <property type="evidence" value="ECO:0007669"/>
    <property type="project" value="UniProtKB-KW"/>
</dbReference>